<dbReference type="EMBL" id="JBHRVA010000003">
    <property type="protein sequence ID" value="MFC3302993.1"/>
    <property type="molecule type" value="Genomic_DNA"/>
</dbReference>
<feature type="domain" description="OmpA-like" evidence="5">
    <location>
        <begin position="43"/>
        <end position="158"/>
    </location>
</feature>
<evidence type="ECO:0000313" key="7">
    <source>
        <dbReference type="Proteomes" id="UP001595607"/>
    </source>
</evidence>
<dbReference type="InterPro" id="IPR006665">
    <property type="entry name" value="OmpA-like"/>
</dbReference>
<proteinExistence type="predicted"/>
<dbReference type="PRINTS" id="PR01021">
    <property type="entry name" value="OMPADOMAIN"/>
</dbReference>
<evidence type="ECO:0000256" key="4">
    <source>
        <dbReference type="SAM" id="SignalP"/>
    </source>
</evidence>
<dbReference type="Gene3D" id="3.30.1330.60">
    <property type="entry name" value="OmpA-like domain"/>
    <property type="match status" value="1"/>
</dbReference>
<protein>
    <submittedName>
        <fullName evidence="6">OmpA family protein</fullName>
    </submittedName>
</protein>
<comment type="caution">
    <text evidence="6">The sequence shown here is derived from an EMBL/GenBank/DDBJ whole genome shotgun (WGS) entry which is preliminary data.</text>
</comment>
<dbReference type="PANTHER" id="PTHR30329">
    <property type="entry name" value="STATOR ELEMENT OF FLAGELLAR MOTOR COMPLEX"/>
    <property type="match status" value="1"/>
</dbReference>
<keyword evidence="2 3" id="KW-0472">Membrane</keyword>
<reference evidence="7" key="1">
    <citation type="journal article" date="2019" name="Int. J. Syst. Evol. Microbiol.">
        <title>The Global Catalogue of Microorganisms (GCM) 10K type strain sequencing project: providing services to taxonomists for standard genome sequencing and annotation.</title>
        <authorList>
            <consortium name="The Broad Institute Genomics Platform"/>
            <consortium name="The Broad Institute Genome Sequencing Center for Infectious Disease"/>
            <person name="Wu L."/>
            <person name="Ma J."/>
        </authorList>
    </citation>
    <scope>NUCLEOTIDE SEQUENCE [LARGE SCALE GENOMIC DNA]</scope>
    <source>
        <strain evidence="7">KCTC 22245</strain>
    </source>
</reference>
<dbReference type="InterPro" id="IPR050330">
    <property type="entry name" value="Bact_OuterMem_StrucFunc"/>
</dbReference>
<comment type="subcellular location">
    <subcellularLocation>
        <location evidence="1">Cell outer membrane</location>
    </subcellularLocation>
</comment>
<evidence type="ECO:0000256" key="1">
    <source>
        <dbReference type="ARBA" id="ARBA00004442"/>
    </source>
</evidence>
<dbReference type="InterPro" id="IPR036737">
    <property type="entry name" value="OmpA-like_sf"/>
</dbReference>
<evidence type="ECO:0000256" key="3">
    <source>
        <dbReference type="PROSITE-ProRule" id="PRU00473"/>
    </source>
</evidence>
<name>A0ABV7MD70_9PROT</name>
<dbReference type="SUPFAM" id="SSF103088">
    <property type="entry name" value="OmpA-like"/>
    <property type="match status" value="1"/>
</dbReference>
<dbReference type="RefSeq" id="WP_378992912.1">
    <property type="nucleotide sequence ID" value="NZ_JBHRVA010000003.1"/>
</dbReference>
<gene>
    <name evidence="6" type="ORF">ACFONP_09640</name>
</gene>
<evidence type="ECO:0000256" key="2">
    <source>
        <dbReference type="ARBA" id="ARBA00023136"/>
    </source>
</evidence>
<organism evidence="6 7">
    <name type="scientific">Parvularcula lutaonensis</name>
    <dbReference type="NCBI Taxonomy" id="491923"/>
    <lineage>
        <taxon>Bacteria</taxon>
        <taxon>Pseudomonadati</taxon>
        <taxon>Pseudomonadota</taxon>
        <taxon>Alphaproteobacteria</taxon>
        <taxon>Parvularculales</taxon>
        <taxon>Parvularculaceae</taxon>
        <taxon>Parvularcula</taxon>
    </lineage>
</organism>
<dbReference type="InterPro" id="IPR006664">
    <property type="entry name" value="OMP_bac"/>
</dbReference>
<evidence type="ECO:0000313" key="6">
    <source>
        <dbReference type="EMBL" id="MFC3302993.1"/>
    </source>
</evidence>
<feature type="chain" id="PRO_5046123564" evidence="4">
    <location>
        <begin position="36"/>
        <end position="158"/>
    </location>
</feature>
<keyword evidence="4" id="KW-0732">Signal</keyword>
<dbReference type="Proteomes" id="UP001595607">
    <property type="component" value="Unassembled WGS sequence"/>
</dbReference>
<keyword evidence="7" id="KW-1185">Reference proteome</keyword>
<feature type="signal peptide" evidence="4">
    <location>
        <begin position="1"/>
        <end position="35"/>
    </location>
</feature>
<evidence type="ECO:0000259" key="5">
    <source>
        <dbReference type="PROSITE" id="PS51123"/>
    </source>
</evidence>
<dbReference type="Pfam" id="PF00691">
    <property type="entry name" value="OmpA"/>
    <property type="match status" value="1"/>
</dbReference>
<sequence>MPLNGERHWAERTPKVFDMLAFLAALSLGLASATAAQPVEEGVVLSPEDFETTVYFDYGRNDLGSAGVMLVEHIAAKALAAGYTRATVTGHTDRAGPEDENYQTGLERAEAVASVLVQSGFREDDITIKSAGETEPARKHVDERREPLNRRVVIEFSE</sequence>
<dbReference type="PROSITE" id="PS51123">
    <property type="entry name" value="OMPA_2"/>
    <property type="match status" value="1"/>
</dbReference>
<dbReference type="CDD" id="cd07185">
    <property type="entry name" value="OmpA_C-like"/>
    <property type="match status" value="1"/>
</dbReference>
<accession>A0ABV7MD70</accession>
<dbReference type="PANTHER" id="PTHR30329:SF20">
    <property type="entry name" value="EXPORTED PROTEIN"/>
    <property type="match status" value="1"/>
</dbReference>